<dbReference type="SUPFAM" id="SSF53822">
    <property type="entry name" value="Periplasmic binding protein-like I"/>
    <property type="match status" value="1"/>
</dbReference>
<sequence>MKKRVAAMLAATVMLGTFLVGCGNSSSSSKGTKHTVAIVTDGGGIDDKSFNQSAWEGLKAWGKEHSLTKGINGYNYAQSSSDSDFSPNINKLIKAGYKTIVGTGYKLDSAITTAAKQNRKVNFVIIDSVIKQKNVASVMFKAEQSSFLAGVAAAETTKTNHVGFIGGVQSDVITAFEKGYIQGVHSVNPNIKVDVKYVGSFSEADVGQSLATAMYNSGADVIFHAAGGSGSGVFTAAKNLRKNGNKNVWVIGVDQDQKADGKYSGGNVTLASAVKEVGTAVKDLSNKAMKNKFPGGKTVYYDLKDNGVDLVNDNLSSKAWKAVKEYKQKIVNGDITVKDN</sequence>
<organism evidence="9 10">
    <name type="scientific">Ligilactobacillus ubinensis</name>
    <dbReference type="NCBI Taxonomy" id="2876789"/>
    <lineage>
        <taxon>Bacteria</taxon>
        <taxon>Bacillati</taxon>
        <taxon>Bacillota</taxon>
        <taxon>Bacilli</taxon>
        <taxon>Lactobacillales</taxon>
        <taxon>Lactobacillaceae</taxon>
        <taxon>Ligilactobacillus</taxon>
    </lineage>
</organism>
<dbReference type="CDD" id="cd06354">
    <property type="entry name" value="PBP1_PrnA-like"/>
    <property type="match status" value="1"/>
</dbReference>
<dbReference type="PROSITE" id="PS51257">
    <property type="entry name" value="PROKAR_LIPOPROTEIN"/>
    <property type="match status" value="1"/>
</dbReference>
<evidence type="ECO:0000256" key="5">
    <source>
        <dbReference type="ARBA" id="ARBA00023136"/>
    </source>
</evidence>
<comment type="similarity">
    <text evidence="2">Belongs to the BMP lipoprotein family.</text>
</comment>
<evidence type="ECO:0000313" key="9">
    <source>
        <dbReference type="EMBL" id="MCP0885853.1"/>
    </source>
</evidence>
<evidence type="ECO:0000313" key="10">
    <source>
        <dbReference type="Proteomes" id="UP001139006"/>
    </source>
</evidence>
<comment type="subcellular location">
    <subcellularLocation>
        <location evidence="1">Cell membrane</location>
        <topology evidence="1">Lipid-anchor</topology>
    </subcellularLocation>
</comment>
<dbReference type="GO" id="GO:0005886">
    <property type="term" value="C:plasma membrane"/>
    <property type="evidence" value="ECO:0007669"/>
    <property type="project" value="UniProtKB-SubCell"/>
</dbReference>
<dbReference type="InterPro" id="IPR003760">
    <property type="entry name" value="PnrA-like"/>
</dbReference>
<reference evidence="9 10" key="1">
    <citation type="journal article" date="2023" name="Int. J. Syst. Evol. Microbiol.">
        <title>Ligilactobacillus ubinensis sp. nov., a novel species isolated from the wild ferment of a durian fruit (Durio zibethinus).</title>
        <authorList>
            <person name="Heng Y.C."/>
            <person name="Menon N."/>
            <person name="Chen B."/>
            <person name="Loo B.Z.L."/>
            <person name="Wong G.W.J."/>
            <person name="Lim A.C.H."/>
            <person name="Silvaraju S."/>
            <person name="Kittelmann S."/>
        </authorList>
    </citation>
    <scope>NUCLEOTIDE SEQUENCE [LARGE SCALE GENOMIC DNA]</scope>
    <source>
        <strain evidence="9 10">WILCCON 0076</strain>
    </source>
</reference>
<evidence type="ECO:0000256" key="2">
    <source>
        <dbReference type="ARBA" id="ARBA00008610"/>
    </source>
</evidence>
<feature type="signal peptide" evidence="7">
    <location>
        <begin position="1"/>
        <end position="22"/>
    </location>
</feature>
<comment type="caution">
    <text evidence="9">The sequence shown here is derived from an EMBL/GenBank/DDBJ whole genome shotgun (WGS) entry which is preliminary data.</text>
</comment>
<keyword evidence="3" id="KW-1003">Cell membrane</keyword>
<feature type="domain" description="ABC transporter substrate-binding protein PnrA-like" evidence="8">
    <location>
        <begin position="36"/>
        <end position="340"/>
    </location>
</feature>
<dbReference type="Pfam" id="PF02608">
    <property type="entry name" value="Bmp"/>
    <property type="match status" value="1"/>
</dbReference>
<gene>
    <name evidence="9" type="ORF">LB941_00710</name>
</gene>
<dbReference type="Proteomes" id="UP001139006">
    <property type="component" value="Unassembled WGS sequence"/>
</dbReference>
<feature type="chain" id="PRO_5040898329" evidence="7">
    <location>
        <begin position="23"/>
        <end position="340"/>
    </location>
</feature>
<dbReference type="Gene3D" id="3.40.50.2300">
    <property type="match status" value="2"/>
</dbReference>
<evidence type="ECO:0000256" key="3">
    <source>
        <dbReference type="ARBA" id="ARBA00022475"/>
    </source>
</evidence>
<accession>A0A9X2JJY1</accession>
<keyword evidence="5" id="KW-0472">Membrane</keyword>
<dbReference type="PANTHER" id="PTHR34296">
    <property type="entry name" value="TRANSCRIPTIONAL ACTIVATOR PROTEIN MED"/>
    <property type="match status" value="1"/>
</dbReference>
<dbReference type="AlphaFoldDB" id="A0A9X2JJY1"/>
<evidence type="ECO:0000256" key="7">
    <source>
        <dbReference type="SAM" id="SignalP"/>
    </source>
</evidence>
<keyword evidence="10" id="KW-1185">Reference proteome</keyword>
<evidence type="ECO:0000256" key="1">
    <source>
        <dbReference type="ARBA" id="ARBA00004193"/>
    </source>
</evidence>
<dbReference type="RefSeq" id="WP_253358585.1">
    <property type="nucleotide sequence ID" value="NZ_JAIULA010000001.1"/>
</dbReference>
<evidence type="ECO:0000256" key="6">
    <source>
        <dbReference type="ARBA" id="ARBA00023288"/>
    </source>
</evidence>
<name>A0A9X2JJY1_9LACO</name>
<keyword evidence="4 7" id="KW-0732">Signal</keyword>
<evidence type="ECO:0000256" key="4">
    <source>
        <dbReference type="ARBA" id="ARBA00022729"/>
    </source>
</evidence>
<dbReference type="PANTHER" id="PTHR34296:SF2">
    <property type="entry name" value="ABC TRANSPORTER GUANOSINE-BINDING PROTEIN NUPN"/>
    <property type="match status" value="1"/>
</dbReference>
<keyword evidence="6" id="KW-0449">Lipoprotein</keyword>
<proteinExistence type="inferred from homology"/>
<dbReference type="InterPro" id="IPR028082">
    <property type="entry name" value="Peripla_BP_I"/>
</dbReference>
<dbReference type="InterPro" id="IPR050957">
    <property type="entry name" value="BMP_lipoprotein"/>
</dbReference>
<dbReference type="EMBL" id="JAIULA010000001">
    <property type="protein sequence ID" value="MCP0885853.1"/>
    <property type="molecule type" value="Genomic_DNA"/>
</dbReference>
<protein>
    <submittedName>
        <fullName evidence="9">BMP family protein</fullName>
    </submittedName>
</protein>
<evidence type="ECO:0000259" key="8">
    <source>
        <dbReference type="Pfam" id="PF02608"/>
    </source>
</evidence>